<dbReference type="AlphaFoldDB" id="A0A419T485"/>
<keyword evidence="2" id="KW-0812">Transmembrane</keyword>
<dbReference type="OrthoDB" id="9996609at2"/>
<feature type="transmembrane region" description="Helical" evidence="2">
    <location>
        <begin position="12"/>
        <end position="32"/>
    </location>
</feature>
<keyword evidence="1" id="KW-0175">Coiled coil</keyword>
<evidence type="ECO:0000256" key="2">
    <source>
        <dbReference type="SAM" id="Phobius"/>
    </source>
</evidence>
<keyword evidence="4" id="KW-1185">Reference proteome</keyword>
<protein>
    <submittedName>
        <fullName evidence="3">Uncharacterized protein</fullName>
    </submittedName>
</protein>
<name>A0A419T485_9FIRM</name>
<proteinExistence type="predicted"/>
<dbReference type="Proteomes" id="UP000284177">
    <property type="component" value="Unassembled WGS sequence"/>
</dbReference>
<organism evidence="3 4">
    <name type="scientific">Thermohalobacter berrensis</name>
    <dbReference type="NCBI Taxonomy" id="99594"/>
    <lineage>
        <taxon>Bacteria</taxon>
        <taxon>Bacillati</taxon>
        <taxon>Bacillota</taxon>
        <taxon>Tissierellia</taxon>
        <taxon>Tissierellales</taxon>
        <taxon>Thermohalobacteraceae</taxon>
        <taxon>Thermohalobacter</taxon>
    </lineage>
</organism>
<dbReference type="EMBL" id="MCIB01000012">
    <property type="protein sequence ID" value="RKD32259.1"/>
    <property type="molecule type" value="Genomic_DNA"/>
</dbReference>
<keyword evidence="2" id="KW-0472">Membrane</keyword>
<reference evidence="3 4" key="1">
    <citation type="submission" date="2016-08" db="EMBL/GenBank/DDBJ databases">
        <title>Novel Firmicutes and Novel Genomes.</title>
        <authorList>
            <person name="Poppleton D.I."/>
            <person name="Gribaldo S."/>
        </authorList>
    </citation>
    <scope>NUCLEOTIDE SEQUENCE [LARGE SCALE GENOMIC DNA]</scope>
    <source>
        <strain evidence="3 4">CTT3</strain>
    </source>
</reference>
<accession>A0A419T485</accession>
<dbReference type="RefSeq" id="WP_120168649.1">
    <property type="nucleotide sequence ID" value="NZ_MCIB01000012.1"/>
</dbReference>
<evidence type="ECO:0000256" key="1">
    <source>
        <dbReference type="SAM" id="Coils"/>
    </source>
</evidence>
<gene>
    <name evidence="3" type="ORF">BET03_02810</name>
</gene>
<dbReference type="PROSITE" id="PS51257">
    <property type="entry name" value="PROKAR_LIPOPROTEIN"/>
    <property type="match status" value="1"/>
</dbReference>
<keyword evidence="2" id="KW-1133">Transmembrane helix</keyword>
<evidence type="ECO:0000313" key="4">
    <source>
        <dbReference type="Proteomes" id="UP000284177"/>
    </source>
</evidence>
<feature type="coiled-coil region" evidence="1">
    <location>
        <begin position="34"/>
        <end position="112"/>
    </location>
</feature>
<comment type="caution">
    <text evidence="3">The sequence shown here is derived from an EMBL/GenBank/DDBJ whole genome shotgun (WGS) entry which is preliminary data.</text>
</comment>
<sequence length="212" mass="25020">MNKKLIYTKNLEIRKIFIILLITIFTTIFLSGCSKRLETINQEQKKEINLLEEELMSLEKKLKEKNNEILQLKKELENKEIRINNLENSLLVQKQENKNKELSNNKIILLESLRWLENLAFENTTYPQILAKNDDEGKILKKILNSDIIPIKKDEVLLSIDISQKKVKNQENYYYIECLIYQKVNLSLEKGGEIKFLNYIVKKTKNGFVLSN</sequence>
<evidence type="ECO:0000313" key="3">
    <source>
        <dbReference type="EMBL" id="RKD32259.1"/>
    </source>
</evidence>